<dbReference type="VEuPathDB" id="FungiDB:FOZG_18221"/>
<feature type="repeat" description="WD" evidence="3">
    <location>
        <begin position="66"/>
        <end position="99"/>
    </location>
</feature>
<dbReference type="InterPro" id="IPR001680">
    <property type="entry name" value="WD40_rpt"/>
</dbReference>
<dbReference type="VEuPathDB" id="FungiDB:HZS61_004226"/>
<organism evidence="4 5">
    <name type="scientific">Fusarium oxysporum</name>
    <name type="common">Fusarium vascular wilt</name>
    <dbReference type="NCBI Taxonomy" id="5507"/>
    <lineage>
        <taxon>Eukaryota</taxon>
        <taxon>Fungi</taxon>
        <taxon>Dikarya</taxon>
        <taxon>Ascomycota</taxon>
        <taxon>Pezizomycotina</taxon>
        <taxon>Sordariomycetes</taxon>
        <taxon>Hypocreomycetidae</taxon>
        <taxon>Hypocreales</taxon>
        <taxon>Nectriaceae</taxon>
        <taxon>Fusarium</taxon>
        <taxon>Fusarium oxysporum species complex</taxon>
    </lineage>
</organism>
<dbReference type="VEuPathDB" id="FungiDB:FOMG_14947"/>
<dbReference type="PROSITE" id="PS50082">
    <property type="entry name" value="WD_REPEATS_2"/>
    <property type="match status" value="3"/>
</dbReference>
<dbReference type="InterPro" id="IPR040324">
    <property type="entry name" value="WDR44/Dgr2"/>
</dbReference>
<protein>
    <recommendedName>
        <fullName evidence="6">WD repeat-containing protein C3H5.08c</fullName>
    </recommendedName>
</protein>
<dbReference type="VEuPathDB" id="FungiDB:FOC1_g10008264"/>
<dbReference type="OrthoDB" id="1932312at2759"/>
<name>A0A2H3TNQ2_FUSOX</name>
<dbReference type="Pfam" id="PF00400">
    <property type="entry name" value="WD40"/>
    <property type="match status" value="5"/>
</dbReference>
<gene>
    <name evidence="4" type="ORF">FRV6_14391</name>
</gene>
<dbReference type="PANTHER" id="PTHR14221">
    <property type="entry name" value="WD REPEAT DOMAIN 44"/>
    <property type="match status" value="1"/>
</dbReference>
<dbReference type="Proteomes" id="UP000219369">
    <property type="component" value="Unassembled WGS sequence"/>
</dbReference>
<dbReference type="PROSITE" id="PS50294">
    <property type="entry name" value="WD_REPEATS_REGION"/>
    <property type="match status" value="2"/>
</dbReference>
<dbReference type="EMBL" id="FMJY01000009">
    <property type="protein sequence ID" value="SCO90263.1"/>
    <property type="molecule type" value="Genomic_DNA"/>
</dbReference>
<reference evidence="5" key="1">
    <citation type="submission" date="2016-09" db="EMBL/GenBank/DDBJ databases">
        <authorList>
            <person name="Guldener U."/>
        </authorList>
    </citation>
    <scope>NUCLEOTIDE SEQUENCE [LARGE SCALE GENOMIC DNA]</scope>
    <source>
        <strain evidence="5">V64-1</strain>
    </source>
</reference>
<dbReference type="VEuPathDB" id="FungiDB:FOXG_10348"/>
<evidence type="ECO:0000256" key="3">
    <source>
        <dbReference type="PROSITE-ProRule" id="PRU00221"/>
    </source>
</evidence>
<dbReference type="InterPro" id="IPR015943">
    <property type="entry name" value="WD40/YVTN_repeat-like_dom_sf"/>
</dbReference>
<evidence type="ECO:0000256" key="2">
    <source>
        <dbReference type="ARBA" id="ARBA00022737"/>
    </source>
</evidence>
<dbReference type="SUPFAM" id="SSF50978">
    <property type="entry name" value="WD40 repeat-like"/>
    <property type="match status" value="1"/>
</dbReference>
<evidence type="ECO:0000313" key="4">
    <source>
        <dbReference type="EMBL" id="SCO90263.1"/>
    </source>
</evidence>
<dbReference type="SMART" id="SM00320">
    <property type="entry name" value="WD40"/>
    <property type="match status" value="6"/>
</dbReference>
<dbReference type="VEuPathDB" id="FungiDB:FOIG_10721"/>
<dbReference type="AlphaFoldDB" id="A0A2H3TNQ2"/>
<keyword evidence="1 3" id="KW-0853">WD repeat</keyword>
<dbReference type="InterPro" id="IPR036322">
    <property type="entry name" value="WD40_repeat_dom_sf"/>
</dbReference>
<keyword evidence="2" id="KW-0677">Repeat</keyword>
<dbReference type="Gene3D" id="2.130.10.10">
    <property type="entry name" value="YVTN repeat-like/Quinoprotein amine dehydrogenase"/>
    <property type="match status" value="1"/>
</dbReference>
<dbReference type="VEuPathDB" id="FungiDB:FOC4_g10004073"/>
<feature type="repeat" description="WD" evidence="3">
    <location>
        <begin position="176"/>
        <end position="218"/>
    </location>
</feature>
<evidence type="ECO:0008006" key="6">
    <source>
        <dbReference type="Google" id="ProtNLM"/>
    </source>
</evidence>
<feature type="repeat" description="WD" evidence="3">
    <location>
        <begin position="136"/>
        <end position="176"/>
    </location>
</feature>
<evidence type="ECO:0000313" key="5">
    <source>
        <dbReference type="Proteomes" id="UP000219369"/>
    </source>
</evidence>
<sequence>MTETHSQGSHVIDQAKIPGYIRIKHRNSRNSQFRNLFLAQELIGGTQPIHSLAQSATQVAIGGKILNGGDATIWAAEFSPSGRYLAVAGKDPSIRVFKVISTGEERMAQEGEGNQAGLEKKRFSAPVFLSKPIREFAGHTGEVLSLSWSKNDFILSCSTDKSARLWHPSQPTCLRVFQHDKTVSSIAFHPTDDRFFLSGSFDAILRLWSIESTSVAYSSSMTDVITAVAFSPDGKIAIAGSFTGTCIFLNTVGLKEERQTCTWPPYAKVEIGVKIAGIQTVLAPGSNDANRRVKVMITTNDSRIRIYNLTDQTLTAKLEGSLNLSSQIRARFNDDGSYVVCGSEEDRVHIWHLGLENPQLKHEQPHESFRTHSEVVTNALIAPTASREIVSASKDQIYDLCNAPPVALCGLQENTAHGTNTSSLMFGETELTTAQLQEYRAYLERSRHPDGNIIVTTDTMGKVKVFRQDCAFSKRYCVSGS</sequence>
<accession>A0A2H3TNQ2</accession>
<proteinExistence type="predicted"/>
<evidence type="ECO:0000256" key="1">
    <source>
        <dbReference type="ARBA" id="ARBA00022574"/>
    </source>
</evidence>
<dbReference type="PANTHER" id="PTHR14221:SF0">
    <property type="entry name" value="WD REPEAT-CONTAINING PROTEIN 44"/>
    <property type="match status" value="1"/>
</dbReference>